<reference evidence="1 2" key="1">
    <citation type="submission" date="2021-03" db="EMBL/GenBank/DDBJ databases">
        <title>Enterococcal diversity collection.</title>
        <authorList>
            <person name="Gilmore M.S."/>
            <person name="Schwartzman J."/>
            <person name="Van Tyne D."/>
            <person name="Martin M."/>
            <person name="Earl A.M."/>
            <person name="Manson A.L."/>
            <person name="Straub T."/>
            <person name="Salamzade R."/>
            <person name="Saavedra J."/>
            <person name="Lebreton F."/>
            <person name="Prichula J."/>
            <person name="Schaufler K."/>
            <person name="Gaca A."/>
            <person name="Sgardioli B."/>
            <person name="Wagenaar J."/>
            <person name="Strong T."/>
        </authorList>
    </citation>
    <scope>NUCLEOTIDE SEQUENCE [LARGE SCALE GENOMIC DNA]</scope>
    <source>
        <strain evidence="1 2">DIV0080</strain>
    </source>
</reference>
<accession>A0ABS3HVK0</accession>
<sequence length="383" mass="45968">MNEEKEWHVPVESDDYKLDNSRPLTIKERLEIYVKLTKQQRELIDAHRKYLIRSEFLKDNYLKASDWEFLDLKIDENYPNTIDEKNKLYCQCGRRLKYQYIVRSKATNQTMGLGIQHFKDHLNIPSQVAKEIVDRLNNVDFALDELLWLKRRGVEFPEGLWKSYAFFVYQNQFRKVPYDINVSLGRRFADFKEVEMPIYVSDYHEILREIEQLRIFHEPITHPIYNEENFRHFETNLVANIQQETLFHQASIWSSQIQKRIKTHQEQPSLPNHFFEEIVTILEKESPVREKELMLFANKGMGKWLQKEVYLHLLERVEANGLNEVTLNEIHPFMRDGLLSCIEKKEKTEAVTTSLEKIKTILSELDNESRETLMKQLKKEWQE</sequence>
<gene>
    <name evidence="1" type="ORF">DOK76_11500</name>
</gene>
<dbReference type="Proteomes" id="UP000664857">
    <property type="component" value="Unassembled WGS sequence"/>
</dbReference>
<name>A0ABS3HVK0_9ENTE</name>
<comment type="caution">
    <text evidence="1">The sequence shown here is derived from an EMBL/GenBank/DDBJ whole genome shotgun (WGS) entry which is preliminary data.</text>
</comment>
<evidence type="ECO:0000313" key="1">
    <source>
        <dbReference type="EMBL" id="MBO0477701.1"/>
    </source>
</evidence>
<organism evidence="1 2">
    <name type="scientific">Candidatus Vagococcus giribetii</name>
    <dbReference type="NCBI Taxonomy" id="2230876"/>
    <lineage>
        <taxon>Bacteria</taxon>
        <taxon>Bacillati</taxon>
        <taxon>Bacillota</taxon>
        <taxon>Bacilli</taxon>
        <taxon>Lactobacillales</taxon>
        <taxon>Enterococcaceae</taxon>
        <taxon>Vagococcus</taxon>
    </lineage>
</organism>
<keyword evidence="2" id="KW-1185">Reference proteome</keyword>
<dbReference type="RefSeq" id="WP_206967911.1">
    <property type="nucleotide sequence ID" value="NZ_JAFLVX010000032.1"/>
</dbReference>
<dbReference type="EMBL" id="JAFLVX010000032">
    <property type="protein sequence ID" value="MBO0477701.1"/>
    <property type="molecule type" value="Genomic_DNA"/>
</dbReference>
<protein>
    <submittedName>
        <fullName evidence="1">Uncharacterized protein</fullName>
    </submittedName>
</protein>
<proteinExistence type="predicted"/>
<evidence type="ECO:0000313" key="2">
    <source>
        <dbReference type="Proteomes" id="UP000664857"/>
    </source>
</evidence>